<dbReference type="InterPro" id="IPR001128">
    <property type="entry name" value="Cyt_P450"/>
</dbReference>
<dbReference type="InterPro" id="IPR036396">
    <property type="entry name" value="Cyt_P450_sf"/>
</dbReference>
<evidence type="ECO:0000313" key="3">
    <source>
        <dbReference type="EMBL" id="MCJ2180749.1"/>
    </source>
</evidence>
<dbReference type="PANTHER" id="PTHR46696:SF1">
    <property type="entry name" value="CYTOCHROME P450 YJIB-RELATED"/>
    <property type="match status" value="1"/>
</dbReference>
<keyword evidence="2" id="KW-0560">Oxidoreductase</keyword>
<dbReference type="PROSITE" id="PS00086">
    <property type="entry name" value="CYTOCHROME_P450"/>
    <property type="match status" value="1"/>
</dbReference>
<keyword evidence="2" id="KW-0503">Monooxygenase</keyword>
<comment type="similarity">
    <text evidence="1 2">Belongs to the cytochrome P450 family.</text>
</comment>
<protein>
    <submittedName>
        <fullName evidence="3">Cytochrome P450</fullName>
    </submittedName>
</protein>
<comment type="caution">
    <text evidence="3">The sequence shown here is derived from an EMBL/GenBank/DDBJ whole genome shotgun (WGS) entry which is preliminary data.</text>
</comment>
<keyword evidence="2" id="KW-0408">Iron</keyword>
<organism evidence="3 4">
    <name type="scientific">Novosphingobium album</name>
    <name type="common">ex Hu et al. 2023</name>
    <dbReference type="NCBI Taxonomy" id="2930093"/>
    <lineage>
        <taxon>Bacteria</taxon>
        <taxon>Pseudomonadati</taxon>
        <taxon>Pseudomonadota</taxon>
        <taxon>Alphaproteobacteria</taxon>
        <taxon>Sphingomonadales</taxon>
        <taxon>Sphingomonadaceae</taxon>
        <taxon>Novosphingobium</taxon>
    </lineage>
</organism>
<keyword evidence="4" id="KW-1185">Reference proteome</keyword>
<dbReference type="Proteomes" id="UP001162880">
    <property type="component" value="Unassembled WGS sequence"/>
</dbReference>
<dbReference type="PANTHER" id="PTHR46696">
    <property type="entry name" value="P450, PUTATIVE (EUROFUNG)-RELATED"/>
    <property type="match status" value="1"/>
</dbReference>
<evidence type="ECO:0000256" key="1">
    <source>
        <dbReference type="ARBA" id="ARBA00010617"/>
    </source>
</evidence>
<dbReference type="RefSeq" id="WP_243996197.1">
    <property type="nucleotide sequence ID" value="NZ_JALHLE010000042.1"/>
</dbReference>
<dbReference type="SUPFAM" id="SSF48264">
    <property type="entry name" value="Cytochrome P450"/>
    <property type="match status" value="1"/>
</dbReference>
<accession>A0ABT0B7F3</accession>
<dbReference type="EMBL" id="JALHLE010000042">
    <property type="protein sequence ID" value="MCJ2180749.1"/>
    <property type="molecule type" value="Genomic_DNA"/>
</dbReference>
<sequence>MATADSTITTSAPQTDIDLWSDEVLTDPYPYYRELRDLGPVVWMRKHGLWVVPRFSSIREALLHAEIFSSSGGVAVNDLANQAAEGVMLISDDPKHKRLRRTFMKPLQPHALKQLSERLNSLAKQQVDAVLAKGEFDAVTELAYFLPLTVVTELVGFSEEGKKNMLRWAAAVFDGMGPIGYRRTMDGLAITQEALKYVLEVKREDLDPDGWGAQLFTAADNGDLSYAEAQIMLMDYLGPALDTTINGFSSLLYLLGRNPDQWDMLRETPERLPYAIDEAVRLESPIRGFARVVMRDCELEGVAMRKGDRALMLYASANRDERRYPDPERFDIQRDARDHVAFGFGTHLCAGRNLAKLEITTMFNHLLSRIRRFEILEEDRIPHNTLRGLSKLMIRVHQ</sequence>
<gene>
    <name evidence="3" type="ORF">MTR64_19435</name>
</gene>
<keyword evidence="2" id="KW-0479">Metal-binding</keyword>
<evidence type="ECO:0000256" key="2">
    <source>
        <dbReference type="RuleBase" id="RU000461"/>
    </source>
</evidence>
<keyword evidence="2" id="KW-0349">Heme</keyword>
<proteinExistence type="inferred from homology"/>
<evidence type="ECO:0000313" key="4">
    <source>
        <dbReference type="Proteomes" id="UP001162880"/>
    </source>
</evidence>
<dbReference type="Pfam" id="PF00067">
    <property type="entry name" value="p450"/>
    <property type="match status" value="1"/>
</dbReference>
<dbReference type="Gene3D" id="1.10.630.10">
    <property type="entry name" value="Cytochrome P450"/>
    <property type="match status" value="1"/>
</dbReference>
<dbReference type="InterPro" id="IPR017972">
    <property type="entry name" value="Cyt_P450_CS"/>
</dbReference>
<reference evidence="3" key="1">
    <citation type="submission" date="2022-03" db="EMBL/GenBank/DDBJ databases">
        <title>Identification of a novel bacterium isolated from mangrove sediments.</title>
        <authorList>
            <person name="Pan X."/>
        </authorList>
    </citation>
    <scope>NUCLEOTIDE SEQUENCE</scope>
    <source>
        <strain evidence="3">B2580</strain>
    </source>
</reference>
<name>A0ABT0B7F3_9SPHN</name>